<gene>
    <name evidence="7" type="ORF">OXX778_LOCUS18358</name>
</gene>
<evidence type="ECO:0000259" key="6">
    <source>
        <dbReference type="PROSITE" id="PS50026"/>
    </source>
</evidence>
<dbReference type="Gene3D" id="2.10.25.10">
    <property type="entry name" value="Laminin"/>
    <property type="match status" value="2"/>
</dbReference>
<keyword evidence="5" id="KW-0472">Membrane</keyword>
<dbReference type="Pfam" id="PF00008">
    <property type="entry name" value="EGF"/>
    <property type="match status" value="1"/>
</dbReference>
<protein>
    <recommendedName>
        <fullName evidence="6">EGF-like domain-containing protein</fullName>
    </recommendedName>
</protein>
<feature type="domain" description="EGF-like" evidence="6">
    <location>
        <begin position="178"/>
        <end position="216"/>
    </location>
</feature>
<dbReference type="SMART" id="SM00181">
    <property type="entry name" value="EGF"/>
    <property type="match status" value="3"/>
</dbReference>
<keyword evidence="2" id="KW-0677">Repeat</keyword>
<dbReference type="InterPro" id="IPR051022">
    <property type="entry name" value="Notch_Cell-Fate_Det"/>
</dbReference>
<proteinExistence type="predicted"/>
<dbReference type="AlphaFoldDB" id="A0A814JWI4"/>
<evidence type="ECO:0000256" key="3">
    <source>
        <dbReference type="ARBA" id="ARBA00023157"/>
    </source>
</evidence>
<organism evidence="7 8">
    <name type="scientific">Brachionus calyciflorus</name>
    <dbReference type="NCBI Taxonomy" id="104777"/>
    <lineage>
        <taxon>Eukaryota</taxon>
        <taxon>Metazoa</taxon>
        <taxon>Spiralia</taxon>
        <taxon>Gnathifera</taxon>
        <taxon>Rotifera</taxon>
        <taxon>Eurotatoria</taxon>
        <taxon>Monogononta</taxon>
        <taxon>Pseudotrocha</taxon>
        <taxon>Ploima</taxon>
        <taxon>Brachionidae</taxon>
        <taxon>Brachionus</taxon>
    </lineage>
</organism>
<feature type="domain" description="EGF-like" evidence="6">
    <location>
        <begin position="135"/>
        <end position="176"/>
    </location>
</feature>
<feature type="disulfide bond" evidence="4">
    <location>
        <begin position="123"/>
        <end position="132"/>
    </location>
</feature>
<evidence type="ECO:0000313" key="8">
    <source>
        <dbReference type="Proteomes" id="UP000663879"/>
    </source>
</evidence>
<feature type="disulfide bond" evidence="4">
    <location>
        <begin position="166"/>
        <end position="175"/>
    </location>
</feature>
<evidence type="ECO:0000256" key="2">
    <source>
        <dbReference type="ARBA" id="ARBA00022737"/>
    </source>
</evidence>
<keyword evidence="3 4" id="KW-1015">Disulfide bond</keyword>
<evidence type="ECO:0000256" key="1">
    <source>
        <dbReference type="ARBA" id="ARBA00022536"/>
    </source>
</evidence>
<accession>A0A814JWI4</accession>
<sequence>FLPSLKAGKRITKCYCEDEHPTEAVDKNACNNFCYNDKINRCGGLLLLSIYEIIAIRDNRTEFSRVNRSSHSIDEPSLFLELTNYDLYLQLIKENIDLNNCLVNCSNKGECKLKSEDKVECSCFENFTGEKCQYNKRVCSREKCLNGGTCIESSNKTSPYEFDCICSQNYYGKNCELMFDFCENKTCSSNGYCYFNETEKSSKCKCFNLFSGVNCEYESQEIKTIKTTIRISTFIAIGIIICVVAIFVLIDLTNFFCPLKTRKLKWKNETFKQKHIIQFF</sequence>
<comment type="caution">
    <text evidence="7">The sequence shown here is derived from an EMBL/GenBank/DDBJ whole genome shotgun (WGS) entry which is preliminary data.</text>
</comment>
<dbReference type="PROSITE" id="PS50026">
    <property type="entry name" value="EGF_3"/>
    <property type="match status" value="3"/>
</dbReference>
<keyword evidence="5" id="KW-0812">Transmembrane</keyword>
<feature type="disulfide bond" evidence="4">
    <location>
        <begin position="206"/>
        <end position="215"/>
    </location>
</feature>
<keyword evidence="8" id="KW-1185">Reference proteome</keyword>
<evidence type="ECO:0000313" key="7">
    <source>
        <dbReference type="EMBL" id="CAF1041211.1"/>
    </source>
</evidence>
<feature type="domain" description="EGF-like" evidence="6">
    <location>
        <begin position="97"/>
        <end position="133"/>
    </location>
</feature>
<dbReference type="PANTHER" id="PTHR24049">
    <property type="entry name" value="CRUMBS FAMILY MEMBER"/>
    <property type="match status" value="1"/>
</dbReference>
<feature type="non-terminal residue" evidence="7">
    <location>
        <position position="1"/>
    </location>
</feature>
<name>A0A814JWI4_9BILA</name>
<dbReference type="OrthoDB" id="6130531at2759"/>
<keyword evidence="1 4" id="KW-0245">EGF-like domain</keyword>
<feature type="disulfide bond" evidence="4">
    <location>
        <begin position="101"/>
        <end position="111"/>
    </location>
</feature>
<reference evidence="7" key="1">
    <citation type="submission" date="2021-02" db="EMBL/GenBank/DDBJ databases">
        <authorList>
            <person name="Nowell W R."/>
        </authorList>
    </citation>
    <scope>NUCLEOTIDE SEQUENCE</scope>
    <source>
        <strain evidence="7">Ploen Becks lab</strain>
    </source>
</reference>
<evidence type="ECO:0000256" key="4">
    <source>
        <dbReference type="PROSITE-ProRule" id="PRU00076"/>
    </source>
</evidence>
<comment type="caution">
    <text evidence="4">Lacks conserved residue(s) required for the propagation of feature annotation.</text>
</comment>
<dbReference type="Proteomes" id="UP000663879">
    <property type="component" value="Unassembled WGS sequence"/>
</dbReference>
<feature type="disulfide bond" evidence="4">
    <location>
        <begin position="187"/>
        <end position="204"/>
    </location>
</feature>
<dbReference type="PROSITE" id="PS00022">
    <property type="entry name" value="EGF_1"/>
    <property type="match status" value="3"/>
</dbReference>
<dbReference type="SUPFAM" id="SSF57196">
    <property type="entry name" value="EGF/Laminin"/>
    <property type="match status" value="2"/>
</dbReference>
<dbReference type="InterPro" id="IPR000742">
    <property type="entry name" value="EGF"/>
</dbReference>
<evidence type="ECO:0000256" key="5">
    <source>
        <dbReference type="SAM" id="Phobius"/>
    </source>
</evidence>
<keyword evidence="5" id="KW-1133">Transmembrane helix</keyword>
<feature type="transmembrane region" description="Helical" evidence="5">
    <location>
        <begin position="234"/>
        <end position="257"/>
    </location>
</feature>
<dbReference type="EMBL" id="CAJNOC010005057">
    <property type="protein sequence ID" value="CAF1041211.1"/>
    <property type="molecule type" value="Genomic_DNA"/>
</dbReference>